<dbReference type="AlphaFoldDB" id="A0A9W9ZDG9"/>
<feature type="domain" description="ADF-H" evidence="3">
    <location>
        <begin position="4"/>
        <end position="149"/>
    </location>
</feature>
<protein>
    <recommendedName>
        <fullName evidence="3">ADF-H domain-containing protein</fullName>
    </recommendedName>
</protein>
<gene>
    <name evidence="4" type="ORF">OS493_024824</name>
</gene>
<dbReference type="Pfam" id="PF00241">
    <property type="entry name" value="Cofilin_ADF"/>
    <property type="match status" value="1"/>
</dbReference>
<dbReference type="GO" id="GO:0030042">
    <property type="term" value="P:actin filament depolymerization"/>
    <property type="evidence" value="ECO:0007669"/>
    <property type="project" value="InterPro"/>
</dbReference>
<organism evidence="4 5">
    <name type="scientific">Desmophyllum pertusum</name>
    <dbReference type="NCBI Taxonomy" id="174260"/>
    <lineage>
        <taxon>Eukaryota</taxon>
        <taxon>Metazoa</taxon>
        <taxon>Cnidaria</taxon>
        <taxon>Anthozoa</taxon>
        <taxon>Hexacorallia</taxon>
        <taxon>Scleractinia</taxon>
        <taxon>Caryophylliina</taxon>
        <taxon>Caryophylliidae</taxon>
        <taxon>Desmophyllum</taxon>
    </lineage>
</organism>
<comment type="similarity">
    <text evidence="1">Belongs to the actin-binding proteins ADF family.</text>
</comment>
<dbReference type="PANTHER" id="PTHR11913">
    <property type="entry name" value="COFILIN-RELATED"/>
    <property type="match status" value="1"/>
</dbReference>
<sequence>MSSGIPVSSNCVDAFTALKAGKSHGYVIMSIHDNKSVELDESGQSTDKNCSQADNEKYYNENVYEKLMADEQKDPKYVLFDVRRQTKDGDRTDIVLINWCPDECTDSKKKMTQSSTFNNVKLKMTEAKKAIQANDADELSYKSILEEFHKK</sequence>
<proteinExistence type="inferred from homology"/>
<dbReference type="InterPro" id="IPR029006">
    <property type="entry name" value="ADF-H/Gelsolin-like_dom_sf"/>
</dbReference>
<dbReference type="Gene3D" id="3.40.20.10">
    <property type="entry name" value="Severin"/>
    <property type="match status" value="1"/>
</dbReference>
<evidence type="ECO:0000256" key="1">
    <source>
        <dbReference type="ARBA" id="ARBA00006844"/>
    </source>
</evidence>
<keyword evidence="2" id="KW-0009">Actin-binding</keyword>
<dbReference type="Proteomes" id="UP001163046">
    <property type="component" value="Unassembled WGS sequence"/>
</dbReference>
<comment type="caution">
    <text evidence="4">The sequence shown here is derived from an EMBL/GenBank/DDBJ whole genome shotgun (WGS) entry which is preliminary data.</text>
</comment>
<dbReference type="SMART" id="SM00102">
    <property type="entry name" value="ADF"/>
    <property type="match status" value="1"/>
</dbReference>
<dbReference type="PROSITE" id="PS51263">
    <property type="entry name" value="ADF_H"/>
    <property type="match status" value="1"/>
</dbReference>
<dbReference type="InterPro" id="IPR017904">
    <property type="entry name" value="ADF/Cofilin"/>
</dbReference>
<dbReference type="InterPro" id="IPR002108">
    <property type="entry name" value="ADF-H"/>
</dbReference>
<reference evidence="4" key="1">
    <citation type="submission" date="2023-01" db="EMBL/GenBank/DDBJ databases">
        <title>Genome assembly of the deep-sea coral Lophelia pertusa.</title>
        <authorList>
            <person name="Herrera S."/>
            <person name="Cordes E."/>
        </authorList>
    </citation>
    <scope>NUCLEOTIDE SEQUENCE</scope>
    <source>
        <strain evidence="4">USNM1676648</strain>
        <tissue evidence="4">Polyp</tissue>
    </source>
</reference>
<evidence type="ECO:0000313" key="4">
    <source>
        <dbReference type="EMBL" id="KAJ7378159.1"/>
    </source>
</evidence>
<dbReference type="GO" id="GO:0015629">
    <property type="term" value="C:actin cytoskeleton"/>
    <property type="evidence" value="ECO:0007669"/>
    <property type="project" value="InterPro"/>
</dbReference>
<name>A0A9W9ZDG9_9CNID</name>
<evidence type="ECO:0000313" key="5">
    <source>
        <dbReference type="Proteomes" id="UP001163046"/>
    </source>
</evidence>
<evidence type="ECO:0000259" key="3">
    <source>
        <dbReference type="PROSITE" id="PS51263"/>
    </source>
</evidence>
<accession>A0A9W9ZDG9</accession>
<dbReference type="GO" id="GO:0003779">
    <property type="term" value="F:actin binding"/>
    <property type="evidence" value="ECO:0007669"/>
    <property type="project" value="UniProtKB-KW"/>
</dbReference>
<evidence type="ECO:0000256" key="2">
    <source>
        <dbReference type="ARBA" id="ARBA00023203"/>
    </source>
</evidence>
<dbReference type="OrthoDB" id="10249245at2759"/>
<dbReference type="SUPFAM" id="SSF55753">
    <property type="entry name" value="Actin depolymerizing proteins"/>
    <property type="match status" value="1"/>
</dbReference>
<dbReference type="EMBL" id="MU826369">
    <property type="protein sequence ID" value="KAJ7378159.1"/>
    <property type="molecule type" value="Genomic_DNA"/>
</dbReference>
<keyword evidence="5" id="KW-1185">Reference proteome</keyword>